<comment type="caution">
    <text evidence="3">The sequence shown here is derived from an EMBL/GenBank/DDBJ whole genome shotgun (WGS) entry which is preliminary data.</text>
</comment>
<accession>A0ABQ8EI78</accession>
<organism evidence="3 4">
    <name type="scientific">Brassica napus</name>
    <name type="common">Rape</name>
    <dbReference type="NCBI Taxonomy" id="3708"/>
    <lineage>
        <taxon>Eukaryota</taxon>
        <taxon>Viridiplantae</taxon>
        <taxon>Streptophyta</taxon>
        <taxon>Embryophyta</taxon>
        <taxon>Tracheophyta</taxon>
        <taxon>Spermatophyta</taxon>
        <taxon>Magnoliopsida</taxon>
        <taxon>eudicotyledons</taxon>
        <taxon>Gunneridae</taxon>
        <taxon>Pentapetalae</taxon>
        <taxon>rosids</taxon>
        <taxon>malvids</taxon>
        <taxon>Brassicales</taxon>
        <taxon>Brassicaceae</taxon>
        <taxon>Brassiceae</taxon>
        <taxon>Brassica</taxon>
    </lineage>
</organism>
<sequence>RRRRESNEDEKESFMESYSGAMSEEHKNSTLDKSFEHFNQQHSSKNHPRFQRRNLHQLMQISTLFKTYLRPTLHNKDILVLLSIYSASWEIVK</sequence>
<evidence type="ECO:0000256" key="1">
    <source>
        <dbReference type="SAM" id="MobiDB-lite"/>
    </source>
</evidence>
<protein>
    <submittedName>
        <fullName evidence="3">Uncharacterized protein</fullName>
    </submittedName>
</protein>
<feature type="non-terminal residue" evidence="3">
    <location>
        <position position="1"/>
    </location>
</feature>
<evidence type="ECO:0000313" key="3">
    <source>
        <dbReference type="EMBL" id="KAH0940330.1"/>
    </source>
</evidence>
<gene>
    <name evidence="3" type="ORF">HID58_007791</name>
    <name evidence="2" type="ORF">HID58_092235</name>
</gene>
<dbReference type="EMBL" id="JAGKQM010000002">
    <property type="protein sequence ID" value="KAH0940330.1"/>
    <property type="molecule type" value="Genomic_DNA"/>
</dbReference>
<reference evidence="3 4" key="1">
    <citation type="submission" date="2021-05" db="EMBL/GenBank/DDBJ databases">
        <title>Genome Assembly of Synthetic Allotetraploid Brassica napus Reveals Homoeologous Exchanges between Subgenomes.</title>
        <authorList>
            <person name="Davis J.T."/>
        </authorList>
    </citation>
    <scope>NUCLEOTIDE SEQUENCE [LARGE SCALE GENOMIC DNA]</scope>
    <source>
        <strain evidence="4">cv. Da-Ae</strain>
        <tissue evidence="3">Seedling</tissue>
    </source>
</reference>
<feature type="region of interest" description="Disordered" evidence="1">
    <location>
        <begin position="1"/>
        <end position="28"/>
    </location>
</feature>
<name>A0ABQ8EI78_BRANA</name>
<feature type="non-terminal residue" evidence="3">
    <location>
        <position position="93"/>
    </location>
</feature>
<evidence type="ECO:0000313" key="4">
    <source>
        <dbReference type="Proteomes" id="UP000824890"/>
    </source>
</evidence>
<keyword evidence="4" id="KW-1185">Reference proteome</keyword>
<proteinExistence type="predicted"/>
<dbReference type="Proteomes" id="UP000824890">
    <property type="component" value="Unassembled WGS sequence"/>
</dbReference>
<evidence type="ECO:0000313" key="2">
    <source>
        <dbReference type="EMBL" id="KAH0841404.1"/>
    </source>
</evidence>
<dbReference type="EMBL" id="JAGKQM010002980">
    <property type="protein sequence ID" value="KAH0841404.1"/>
    <property type="molecule type" value="Genomic_DNA"/>
</dbReference>